<dbReference type="Gene3D" id="3.40.50.300">
    <property type="entry name" value="P-loop containing nucleotide triphosphate hydrolases"/>
    <property type="match status" value="1"/>
</dbReference>
<evidence type="ECO:0000313" key="3">
    <source>
        <dbReference type="EMBL" id="MFD1360188.1"/>
    </source>
</evidence>
<dbReference type="InterPro" id="IPR027417">
    <property type="entry name" value="P-loop_NTPase"/>
</dbReference>
<accession>A0ABW3ZPY4</accession>
<keyword evidence="4" id="KW-1185">Reference proteome</keyword>
<feature type="domain" description="Molybdopterin-guanine dinucleotide biosynthesis protein B (MobB)" evidence="2">
    <location>
        <begin position="3"/>
        <end position="132"/>
    </location>
</feature>
<dbReference type="EMBL" id="JBHTNH010000001">
    <property type="protein sequence ID" value="MFD1360188.1"/>
    <property type="molecule type" value="Genomic_DNA"/>
</dbReference>
<dbReference type="RefSeq" id="WP_382396901.1">
    <property type="nucleotide sequence ID" value="NZ_JBHTNH010000001.1"/>
</dbReference>
<dbReference type="InterPro" id="IPR052539">
    <property type="entry name" value="MGD_biosynthesis_adapter"/>
</dbReference>
<comment type="caution">
    <text evidence="3">The sequence shown here is derived from an EMBL/GenBank/DDBJ whole genome shotgun (WGS) entry which is preliminary data.</text>
</comment>
<name>A0ABW3ZPY4_9BACI</name>
<dbReference type="Pfam" id="PF03205">
    <property type="entry name" value="MobB"/>
    <property type="match status" value="1"/>
</dbReference>
<gene>
    <name evidence="3" type="primary">mobB</name>
    <name evidence="3" type="ORF">ACFQ4A_00690</name>
</gene>
<dbReference type="NCBIfam" id="TIGR00176">
    <property type="entry name" value="mobB"/>
    <property type="match status" value="1"/>
</dbReference>
<evidence type="ECO:0000313" key="4">
    <source>
        <dbReference type="Proteomes" id="UP001597178"/>
    </source>
</evidence>
<evidence type="ECO:0000256" key="1">
    <source>
        <dbReference type="SAM" id="MobiDB-lite"/>
    </source>
</evidence>
<feature type="compositionally biased region" description="Polar residues" evidence="1">
    <location>
        <begin position="49"/>
        <end position="60"/>
    </location>
</feature>
<dbReference type="PANTHER" id="PTHR40072:SF1">
    <property type="entry name" value="MOLYBDOPTERIN-GUANINE DINUCLEOTIDE BIOSYNTHESIS ADAPTER PROTEIN"/>
    <property type="match status" value="1"/>
</dbReference>
<organism evidence="3 4">
    <name type="scientific">Lentibacillus salinarum</name>
    <dbReference type="NCBI Taxonomy" id="446820"/>
    <lineage>
        <taxon>Bacteria</taxon>
        <taxon>Bacillati</taxon>
        <taxon>Bacillota</taxon>
        <taxon>Bacilli</taxon>
        <taxon>Bacillales</taxon>
        <taxon>Bacillaceae</taxon>
        <taxon>Lentibacillus</taxon>
    </lineage>
</organism>
<proteinExistence type="predicted"/>
<dbReference type="PANTHER" id="PTHR40072">
    <property type="entry name" value="MOLYBDOPTERIN-GUANINE DINUCLEOTIDE BIOSYNTHESIS ADAPTER PROTEIN-RELATED"/>
    <property type="match status" value="1"/>
</dbReference>
<feature type="region of interest" description="Disordered" evidence="1">
    <location>
        <begin position="35"/>
        <end position="60"/>
    </location>
</feature>
<reference evidence="4" key="1">
    <citation type="journal article" date="2019" name="Int. J. Syst. Evol. Microbiol.">
        <title>The Global Catalogue of Microorganisms (GCM) 10K type strain sequencing project: providing services to taxonomists for standard genome sequencing and annotation.</title>
        <authorList>
            <consortium name="The Broad Institute Genomics Platform"/>
            <consortium name="The Broad Institute Genome Sequencing Center for Infectious Disease"/>
            <person name="Wu L."/>
            <person name="Ma J."/>
        </authorList>
    </citation>
    <scope>NUCLEOTIDE SEQUENCE [LARGE SCALE GENOMIC DNA]</scope>
    <source>
        <strain evidence="4">CCUG 54822</strain>
    </source>
</reference>
<dbReference type="Proteomes" id="UP001597178">
    <property type="component" value="Unassembled WGS sequence"/>
</dbReference>
<dbReference type="InterPro" id="IPR004435">
    <property type="entry name" value="MobB_dom"/>
</dbReference>
<dbReference type="SUPFAM" id="SSF52540">
    <property type="entry name" value="P-loop containing nucleoside triphosphate hydrolases"/>
    <property type="match status" value="1"/>
</dbReference>
<protein>
    <submittedName>
        <fullName evidence="3">Molybdopterin-guanine dinucleotide biosynthesis protein B</fullName>
    </submittedName>
</protein>
<evidence type="ECO:0000259" key="2">
    <source>
        <dbReference type="Pfam" id="PF03205"/>
    </source>
</evidence>
<sequence>MQICQIVGHKNAGKTTVMNQLIRHYSDERIRVGSLKHHGHGGEPDMTDGTDSQQHLESGSLMSGVQGEGMTQLTMTMPFELDDLIQLYQMFTLDILLMEGFKQATYPKIVLLKNEEDLSLLHEVSTIIAVGTWDMNLLENPEYPVFHMNNLQKDIHTIASYIRRGI</sequence>